<dbReference type="EMBL" id="JANPWB010000009">
    <property type="protein sequence ID" value="KAJ1148890.1"/>
    <property type="molecule type" value="Genomic_DNA"/>
</dbReference>
<feature type="compositionally biased region" description="Basic residues" evidence="1">
    <location>
        <begin position="111"/>
        <end position="120"/>
    </location>
</feature>
<dbReference type="Proteomes" id="UP001066276">
    <property type="component" value="Chromosome 5"/>
</dbReference>
<feature type="region of interest" description="Disordered" evidence="1">
    <location>
        <begin position="82"/>
        <end position="146"/>
    </location>
</feature>
<evidence type="ECO:0000313" key="3">
    <source>
        <dbReference type="Proteomes" id="UP001066276"/>
    </source>
</evidence>
<reference evidence="2" key="1">
    <citation type="journal article" date="2022" name="bioRxiv">
        <title>Sequencing and chromosome-scale assembly of the giantPleurodeles waltlgenome.</title>
        <authorList>
            <person name="Brown T."/>
            <person name="Elewa A."/>
            <person name="Iarovenko S."/>
            <person name="Subramanian E."/>
            <person name="Araus A.J."/>
            <person name="Petzold A."/>
            <person name="Susuki M."/>
            <person name="Suzuki K.-i.T."/>
            <person name="Hayashi T."/>
            <person name="Toyoda A."/>
            <person name="Oliveira C."/>
            <person name="Osipova E."/>
            <person name="Leigh N.D."/>
            <person name="Simon A."/>
            <person name="Yun M.H."/>
        </authorList>
    </citation>
    <scope>NUCLEOTIDE SEQUENCE</scope>
    <source>
        <strain evidence="2">20211129_DDA</strain>
        <tissue evidence="2">Liver</tissue>
    </source>
</reference>
<gene>
    <name evidence="2" type="ORF">NDU88_001714</name>
</gene>
<organism evidence="2 3">
    <name type="scientific">Pleurodeles waltl</name>
    <name type="common">Iberian ribbed newt</name>
    <dbReference type="NCBI Taxonomy" id="8319"/>
    <lineage>
        <taxon>Eukaryota</taxon>
        <taxon>Metazoa</taxon>
        <taxon>Chordata</taxon>
        <taxon>Craniata</taxon>
        <taxon>Vertebrata</taxon>
        <taxon>Euteleostomi</taxon>
        <taxon>Amphibia</taxon>
        <taxon>Batrachia</taxon>
        <taxon>Caudata</taxon>
        <taxon>Salamandroidea</taxon>
        <taxon>Salamandridae</taxon>
        <taxon>Pleurodelinae</taxon>
        <taxon>Pleurodeles</taxon>
    </lineage>
</organism>
<evidence type="ECO:0000313" key="2">
    <source>
        <dbReference type="EMBL" id="KAJ1148890.1"/>
    </source>
</evidence>
<sequence length="146" mass="16241">MTPTHLEAVRQQQRSPGRNEASSGGSPTEDLVNLANASLLNDGKMEMAQLTIPRDKEMMQSDTFFSLSDHSSWSTNEQLDFEADKISSEPDSEISYLTSGKELHESGKSATVRKKQRKRSEHSGSTKHPAKPQDTKGLQWDYSKGD</sequence>
<accession>A0AAV7R9V6</accession>
<protein>
    <submittedName>
        <fullName evidence="2">Uncharacterized protein</fullName>
    </submittedName>
</protein>
<comment type="caution">
    <text evidence="2">The sequence shown here is derived from an EMBL/GenBank/DDBJ whole genome shotgun (WGS) entry which is preliminary data.</text>
</comment>
<dbReference type="AlphaFoldDB" id="A0AAV7R9V6"/>
<evidence type="ECO:0000256" key="1">
    <source>
        <dbReference type="SAM" id="MobiDB-lite"/>
    </source>
</evidence>
<keyword evidence="3" id="KW-1185">Reference proteome</keyword>
<feature type="region of interest" description="Disordered" evidence="1">
    <location>
        <begin position="1"/>
        <end position="30"/>
    </location>
</feature>
<name>A0AAV7R9V6_PLEWA</name>
<proteinExistence type="predicted"/>
<feature type="compositionally biased region" description="Polar residues" evidence="1">
    <location>
        <begin position="10"/>
        <end position="26"/>
    </location>
</feature>